<organism evidence="2 3">
    <name type="scientific">Streptomyces virens</name>
    <dbReference type="NCBI Taxonomy" id="285572"/>
    <lineage>
        <taxon>Bacteria</taxon>
        <taxon>Bacillati</taxon>
        <taxon>Actinomycetota</taxon>
        <taxon>Actinomycetes</taxon>
        <taxon>Kitasatosporales</taxon>
        <taxon>Streptomycetaceae</taxon>
        <taxon>Streptomyces</taxon>
    </lineage>
</organism>
<reference evidence="3" key="1">
    <citation type="journal article" date="2019" name="Int. J. Syst. Evol. Microbiol.">
        <title>The Global Catalogue of Microorganisms (GCM) 10K type strain sequencing project: providing services to taxonomists for standard genome sequencing and annotation.</title>
        <authorList>
            <consortium name="The Broad Institute Genomics Platform"/>
            <consortium name="The Broad Institute Genome Sequencing Center for Infectious Disease"/>
            <person name="Wu L."/>
            <person name="Ma J."/>
        </authorList>
    </citation>
    <scope>NUCLEOTIDE SEQUENCE [LARGE SCALE GENOMIC DNA]</scope>
    <source>
        <strain evidence="3">JCM 9095</strain>
    </source>
</reference>
<proteinExistence type="predicted"/>
<gene>
    <name evidence="2" type="ORF">GCM10010451_23030</name>
</gene>
<name>A0ABP6PCZ8_9ACTN</name>
<sequence length="102" mass="10088">MWAAGPDEVSGPAGPTRATWPDDAGGPADPTRAVPGVTTWAARPDDVTGPAVTSWAAPVRVAGRAGAPGLSGVSAAGGSGVRAGVRQTFTPKSWAMPTRPEA</sequence>
<evidence type="ECO:0000313" key="3">
    <source>
        <dbReference type="Proteomes" id="UP001501866"/>
    </source>
</evidence>
<keyword evidence="3" id="KW-1185">Reference proteome</keyword>
<evidence type="ECO:0000256" key="1">
    <source>
        <dbReference type="SAM" id="MobiDB-lite"/>
    </source>
</evidence>
<evidence type="ECO:0000313" key="2">
    <source>
        <dbReference type="EMBL" id="GAA3173646.1"/>
    </source>
</evidence>
<feature type="region of interest" description="Disordered" evidence="1">
    <location>
        <begin position="1"/>
        <end position="51"/>
    </location>
</feature>
<dbReference type="EMBL" id="BAAAUH010000013">
    <property type="protein sequence ID" value="GAA3173646.1"/>
    <property type="molecule type" value="Genomic_DNA"/>
</dbReference>
<accession>A0ABP6PCZ8</accession>
<dbReference type="Proteomes" id="UP001501866">
    <property type="component" value="Unassembled WGS sequence"/>
</dbReference>
<protein>
    <submittedName>
        <fullName evidence="2">Uncharacterized protein</fullName>
    </submittedName>
</protein>
<comment type="caution">
    <text evidence="2">The sequence shown here is derived from an EMBL/GenBank/DDBJ whole genome shotgun (WGS) entry which is preliminary data.</text>
</comment>